<organism evidence="3">
    <name type="scientific">hydrothermal vent metagenome</name>
    <dbReference type="NCBI Taxonomy" id="652676"/>
    <lineage>
        <taxon>unclassified sequences</taxon>
        <taxon>metagenomes</taxon>
        <taxon>ecological metagenomes</taxon>
    </lineage>
</organism>
<sequence>MPLIEHSEIRMPAAVDNHRERTFVSKEQGAVSLTIKEVELNPGWEGRLHTHPTDIAIMVTVGAVQLILGDEVSTIRAGTTMFAPPGVPHKLVNQLWVPVRMLVTYPTTDLETDYLE</sequence>
<accession>A0A160VAG2</accession>
<keyword evidence="1" id="KW-0479">Metal-binding</keyword>
<dbReference type="PANTHER" id="PTHR35848:SF6">
    <property type="entry name" value="CUPIN TYPE-2 DOMAIN-CONTAINING PROTEIN"/>
    <property type="match status" value="1"/>
</dbReference>
<dbReference type="Pfam" id="PF07883">
    <property type="entry name" value="Cupin_2"/>
    <property type="match status" value="1"/>
</dbReference>
<proteinExistence type="predicted"/>
<dbReference type="InterPro" id="IPR051610">
    <property type="entry name" value="GPI/OXD"/>
</dbReference>
<dbReference type="InterPro" id="IPR014710">
    <property type="entry name" value="RmlC-like_jellyroll"/>
</dbReference>
<dbReference type="SUPFAM" id="SSF51182">
    <property type="entry name" value="RmlC-like cupins"/>
    <property type="match status" value="1"/>
</dbReference>
<gene>
    <name evidence="3" type="ORF">MGWOODY_Clf2243</name>
</gene>
<dbReference type="PANTHER" id="PTHR35848">
    <property type="entry name" value="OXALATE-BINDING PROTEIN"/>
    <property type="match status" value="1"/>
</dbReference>
<dbReference type="InterPro" id="IPR013096">
    <property type="entry name" value="Cupin_2"/>
</dbReference>
<name>A0A160VAG2_9ZZZZ</name>
<dbReference type="EMBL" id="FAXA01000361">
    <property type="protein sequence ID" value="CUV03161.1"/>
    <property type="molecule type" value="Genomic_DNA"/>
</dbReference>
<dbReference type="GO" id="GO:0046872">
    <property type="term" value="F:metal ion binding"/>
    <property type="evidence" value="ECO:0007669"/>
    <property type="project" value="UniProtKB-KW"/>
</dbReference>
<protein>
    <recommendedName>
        <fullName evidence="2">Cupin type-2 domain-containing protein</fullName>
    </recommendedName>
</protein>
<reference evidence="3" key="1">
    <citation type="submission" date="2015-10" db="EMBL/GenBank/DDBJ databases">
        <authorList>
            <person name="Gilbert D.G."/>
        </authorList>
    </citation>
    <scope>NUCLEOTIDE SEQUENCE</scope>
</reference>
<dbReference type="AlphaFoldDB" id="A0A160VAG2"/>
<dbReference type="InterPro" id="IPR011051">
    <property type="entry name" value="RmlC_Cupin_sf"/>
</dbReference>
<evidence type="ECO:0000256" key="1">
    <source>
        <dbReference type="ARBA" id="ARBA00022723"/>
    </source>
</evidence>
<evidence type="ECO:0000259" key="2">
    <source>
        <dbReference type="Pfam" id="PF07883"/>
    </source>
</evidence>
<evidence type="ECO:0000313" key="3">
    <source>
        <dbReference type="EMBL" id="CUV03161.1"/>
    </source>
</evidence>
<dbReference type="Gene3D" id="2.60.120.10">
    <property type="entry name" value="Jelly Rolls"/>
    <property type="match status" value="1"/>
</dbReference>
<feature type="domain" description="Cupin type-2" evidence="2">
    <location>
        <begin position="37"/>
        <end position="105"/>
    </location>
</feature>